<evidence type="ECO:0008006" key="4">
    <source>
        <dbReference type="Google" id="ProtNLM"/>
    </source>
</evidence>
<dbReference type="EMBL" id="CAJNOH010007022">
    <property type="protein sequence ID" value="CAF1447446.1"/>
    <property type="molecule type" value="Genomic_DNA"/>
</dbReference>
<keyword evidence="3" id="KW-1185">Reference proteome</keyword>
<comment type="caution">
    <text evidence="2">The sequence shown here is derived from an EMBL/GenBank/DDBJ whole genome shotgun (WGS) entry which is preliminary data.</text>
</comment>
<sequence length="288" mass="33048">MELSVNPLEEIQDKVIQSLNQLREKKLILLWQYNKMMPDRTQPELAHLYFNPKIHKENIPVRPIENTIHAPTTNISKFLSEIISPIFDSKCGSTTVIDGVSLIKELNEYIRKGLFKPSTLFCTLGIRNLYAMLPQEEALNILVELLRVHGYEKVKGIPLDTIRQLASLVLQENVFVYNKKIYKPVLGGAMGSPFTLTYIDDIFMTWNKSETELKNLLEQANTWYPNIKLEYQISQSSPFLDILLTNNNGILSTVVYHKLAAELYVVPFLSDHSRHTFVNVIQTTLARA</sequence>
<dbReference type="EMBL" id="CAJNOL010008641">
    <property type="protein sequence ID" value="CAF1637817.1"/>
    <property type="molecule type" value="Genomic_DNA"/>
</dbReference>
<evidence type="ECO:0000313" key="2">
    <source>
        <dbReference type="EMBL" id="CAF1637817.1"/>
    </source>
</evidence>
<dbReference type="PANTHER" id="PTHR21301">
    <property type="entry name" value="REVERSE TRANSCRIPTASE"/>
    <property type="match status" value="1"/>
</dbReference>
<protein>
    <recommendedName>
        <fullName evidence="4">Reverse transcriptase domain-containing protein</fullName>
    </recommendedName>
</protein>
<gene>
    <name evidence="2" type="ORF">JXQ802_LOCUS52746</name>
    <name evidence="1" type="ORF">PYM288_LOCUS36404</name>
</gene>
<accession>A0A816DVB9</accession>
<dbReference type="Proteomes" id="UP000663854">
    <property type="component" value="Unassembled WGS sequence"/>
</dbReference>
<dbReference type="PANTHER" id="PTHR21301:SF10">
    <property type="entry name" value="REVERSE TRANSCRIPTASE DOMAIN-CONTAINING PROTEIN"/>
    <property type="match status" value="1"/>
</dbReference>
<organism evidence="2 3">
    <name type="scientific">Rotaria sordida</name>
    <dbReference type="NCBI Taxonomy" id="392033"/>
    <lineage>
        <taxon>Eukaryota</taxon>
        <taxon>Metazoa</taxon>
        <taxon>Spiralia</taxon>
        <taxon>Gnathifera</taxon>
        <taxon>Rotifera</taxon>
        <taxon>Eurotatoria</taxon>
        <taxon>Bdelloidea</taxon>
        <taxon>Philodinida</taxon>
        <taxon>Philodinidae</taxon>
        <taxon>Rotaria</taxon>
    </lineage>
</organism>
<reference evidence="2" key="1">
    <citation type="submission" date="2021-02" db="EMBL/GenBank/DDBJ databases">
        <authorList>
            <person name="Nowell W R."/>
        </authorList>
    </citation>
    <scope>NUCLEOTIDE SEQUENCE</scope>
</reference>
<dbReference type="Proteomes" id="UP000663870">
    <property type="component" value="Unassembled WGS sequence"/>
</dbReference>
<feature type="non-terminal residue" evidence="2">
    <location>
        <position position="1"/>
    </location>
</feature>
<evidence type="ECO:0000313" key="1">
    <source>
        <dbReference type="EMBL" id="CAF1447446.1"/>
    </source>
</evidence>
<name>A0A816DVB9_9BILA</name>
<proteinExistence type="predicted"/>
<evidence type="ECO:0000313" key="3">
    <source>
        <dbReference type="Proteomes" id="UP000663870"/>
    </source>
</evidence>
<dbReference type="AlphaFoldDB" id="A0A816DVB9"/>